<feature type="region of interest" description="Disordered" evidence="1">
    <location>
        <begin position="160"/>
        <end position="205"/>
    </location>
</feature>
<dbReference type="STRING" id="559304.G8YP60"/>
<organism evidence="2 3">
    <name type="scientific">Pichia sorbitophila (strain ATCC MYA-4447 / BCRC 22081 / CBS 7064 / NBRC 10061 / NRRL Y-12695)</name>
    <name type="common">Hybrid yeast</name>
    <dbReference type="NCBI Taxonomy" id="559304"/>
    <lineage>
        <taxon>Eukaryota</taxon>
        <taxon>Fungi</taxon>
        <taxon>Dikarya</taxon>
        <taxon>Ascomycota</taxon>
        <taxon>Saccharomycotina</taxon>
        <taxon>Pichiomycetes</taxon>
        <taxon>Debaryomycetaceae</taxon>
        <taxon>Millerozyma</taxon>
    </lineage>
</organism>
<dbReference type="Proteomes" id="UP000005222">
    <property type="component" value="Chromosome E"/>
</dbReference>
<dbReference type="AlphaFoldDB" id="G8YP60"/>
<dbReference type="OrthoDB" id="4087488at2759"/>
<evidence type="ECO:0000313" key="3">
    <source>
        <dbReference type="Proteomes" id="UP000005222"/>
    </source>
</evidence>
<dbReference type="HOGENOM" id="CLU_043047_0_0_1"/>
<keyword evidence="3" id="KW-1185">Reference proteome</keyword>
<protein>
    <submittedName>
        <fullName evidence="2">Piso0_001814 protein</fullName>
    </submittedName>
</protein>
<dbReference type="EMBL" id="FO082055">
    <property type="protein sequence ID" value="CCE79728.1"/>
    <property type="molecule type" value="Genomic_DNA"/>
</dbReference>
<name>G8YP60_PICSO</name>
<gene>
    <name evidence="2" type="primary">Piso0_001814</name>
    <name evidence="2" type="ORF">GNLVRS01_PISO0E13248g</name>
</gene>
<evidence type="ECO:0000256" key="1">
    <source>
        <dbReference type="SAM" id="MobiDB-lite"/>
    </source>
</evidence>
<accession>G8YP60</accession>
<feature type="region of interest" description="Disordered" evidence="1">
    <location>
        <begin position="86"/>
        <end position="109"/>
    </location>
</feature>
<feature type="compositionally biased region" description="Low complexity" evidence="1">
    <location>
        <begin position="169"/>
        <end position="205"/>
    </location>
</feature>
<proteinExistence type="predicted"/>
<reference evidence="2 3" key="1">
    <citation type="journal article" date="2012" name="G3 (Bethesda)">
        <title>Pichia sorbitophila, an interspecies yeast hybrid reveals early steps of genome resolution following polyploidization.</title>
        <authorList>
            <person name="Leh Louis V."/>
            <person name="Despons L."/>
            <person name="Friedrich A."/>
            <person name="Martin T."/>
            <person name="Durrens P."/>
            <person name="Casaregola S."/>
            <person name="Neuveglise C."/>
            <person name="Fairhead C."/>
            <person name="Marck C."/>
            <person name="Cruz J.A."/>
            <person name="Straub M.L."/>
            <person name="Kugler V."/>
            <person name="Sacerdot C."/>
            <person name="Uzunov Z."/>
            <person name="Thierry A."/>
            <person name="Weiss S."/>
            <person name="Bleykasten C."/>
            <person name="De Montigny J."/>
            <person name="Jacques N."/>
            <person name="Jung P."/>
            <person name="Lemaire M."/>
            <person name="Mallet S."/>
            <person name="Morel G."/>
            <person name="Richard G.F."/>
            <person name="Sarkar A."/>
            <person name="Savel G."/>
            <person name="Schacherer J."/>
            <person name="Seret M.L."/>
            <person name="Talla E."/>
            <person name="Samson G."/>
            <person name="Jubin C."/>
            <person name="Poulain J."/>
            <person name="Vacherie B."/>
            <person name="Barbe V."/>
            <person name="Pelletier E."/>
            <person name="Sherman D.J."/>
            <person name="Westhof E."/>
            <person name="Weissenbach J."/>
            <person name="Baret P.V."/>
            <person name="Wincker P."/>
            <person name="Gaillardin C."/>
            <person name="Dujon B."/>
            <person name="Souciet J.L."/>
        </authorList>
    </citation>
    <scope>NUCLEOTIDE SEQUENCE [LARGE SCALE GENOMIC DNA]</scope>
    <source>
        <strain evidence="3">ATCC MYA-4447 / BCRC 22081 / CBS 7064 / NBRC 10061 / NRRL Y-12695</strain>
    </source>
</reference>
<evidence type="ECO:0000313" key="2">
    <source>
        <dbReference type="EMBL" id="CCE79728.1"/>
    </source>
</evidence>
<sequence length="528" mass="59863">MYFYLIVLKSCECSVPDYESGTSCSGSKLKLEKIIEYRGPYGEEAQLSGLFEGEMVGADSAKIPEGEELDSTINQYIAESPITTRFREDNPNLHPISDSENEDRSTDGDAEASIVADSTMATYLTQTSQPSERKFNFKADFKRLARDKIRSSKSIRSSLSRLSLRDSSDASPETPSSSWSKSESFPPSLRDSARSSSSSMSEQELSARQSETPFWKYHVLRFGKDYYLTTNPGLKHMYCRNGPGFYVEVIGDQDQPQELIFRDIKLFEQKNESEVMRVSRRPDGAFRIRLRSARGDLKQTVFEGDAAVQPLPSSFIPQVQHNPWNHFRNYSFRDPSYGLWNIGSIPRVRPSRMSKLKHRLTDDQEEPAFKLMGKRNIYFHRNYLDHHNRSQPEKVIFHDPKSPDFPPVLALFRPNHASAKKKISTSFKSMDPFEKKTRVQFSAASDKINSNLIDSDLAAGADIQNYYTGGDGLYYSENPKDDTPDNNKLGWITLYDDESAFKTKEASPMFNLVLGLSLAVGIDSSVDQ</sequence>
<dbReference type="eggNOG" id="ENOG502S7DH">
    <property type="taxonomic scope" value="Eukaryota"/>
</dbReference>
<dbReference type="InParanoid" id="G8YP60"/>